<keyword evidence="1" id="KW-0732">Signal</keyword>
<dbReference type="RefSeq" id="WP_169457341.1">
    <property type="nucleotide sequence ID" value="NZ_CP051774.1"/>
</dbReference>
<dbReference type="Proteomes" id="UP000501812">
    <property type="component" value="Chromosome"/>
</dbReference>
<dbReference type="Gene3D" id="1.25.40.10">
    <property type="entry name" value="Tetratricopeptide repeat domain"/>
    <property type="match status" value="2"/>
</dbReference>
<dbReference type="AlphaFoldDB" id="A0A858RQ52"/>
<dbReference type="EMBL" id="CP051774">
    <property type="protein sequence ID" value="QJE98855.1"/>
    <property type="molecule type" value="Genomic_DNA"/>
</dbReference>
<dbReference type="InterPro" id="IPR011990">
    <property type="entry name" value="TPR-like_helical_dom_sf"/>
</dbReference>
<evidence type="ECO:0008006" key="4">
    <source>
        <dbReference type="Google" id="ProtNLM"/>
    </source>
</evidence>
<proteinExistence type="predicted"/>
<accession>A0A858RQ52</accession>
<sequence>MKFRFGRFLLSTAILAGALPAAPVAPNPAPVPGGEALAEANLLIPKLSDDSYAVRETATRDLWKMGEAVVPLLQQLAAGKDPEAAIRARGLLRKIELGILPDSSPRIVDLVMRYDGGSLDERERVIQELRQERAFRQILKLYALEKDQDSITMLERSVRGVAIDAARDCLAMEPSDVKGAFSYLRMARPEAPEYMAMASLHRTLGTLDEELKKAESLDGQDAHLWRYALLATAGRLSEAATQAEEAGMSVAAARLSLISGDPVPWLKQAPAPPQVVAASGLSDYREFAIANWEGKKPNPELVRKLRGMARAGDEEEQAKGLMMMFLTGDYVEAEKLLMRREPVSAFYYLDSAERVDEALEQLDIDPKEPDYAGWARKRFDVLINEPDTEDQEMRELCLLGYFLERRGLNEELEDAFVPSLMELAAASQENFLMALSRLSADDSGFTVVEPVLDASAKFAGIDEVRWMQVIDNLFGPGRRAPDVWHWLGDLDPAMEPREKIGLMAQIFGLLPETGDKVQRFREQAWLAIGKAEAAEKRRLLGVLAGISMPRFPPQERRMGDAETFVRCVDELDKLEGGAEELKGLQVKFLGAVGRWRDAAKICEVYAKANMPGEPASYGYIAAALRAAGDESEALENEKKAELLALGETRALKQIGDAFAESGDFDRARKWWLQAAEQCTTDHANFADIMESLSDDALARQDWKLGAALEEARTLQVAMIARASNLLGSFYARHRLEPDMLRAFSRLDGPERESAMAVIKESVNAPFADLLLADHFFAPMRTKGLLALHDEAFEKSWKKLADIMTRFPDSENTRNSAAWLASRASRRLDEAEAAATHALKICPKQSAYLDTMAEVQFARGDRQKSLEFSSRALKEDPWDMQLIRQHKRFEKGEFPPK</sequence>
<dbReference type="KEGG" id="luo:HHL09_24765"/>
<evidence type="ECO:0000256" key="1">
    <source>
        <dbReference type="SAM" id="SignalP"/>
    </source>
</evidence>
<protein>
    <recommendedName>
        <fullName evidence="4">Tetratricopeptide repeat protein</fullName>
    </recommendedName>
</protein>
<name>A0A858RQ52_9BACT</name>
<dbReference type="SUPFAM" id="SSF81901">
    <property type="entry name" value="HCP-like"/>
    <property type="match status" value="1"/>
</dbReference>
<keyword evidence="3" id="KW-1185">Reference proteome</keyword>
<organism evidence="2 3">
    <name type="scientific">Luteolibacter luteus</name>
    <dbReference type="NCBI Taxonomy" id="2728835"/>
    <lineage>
        <taxon>Bacteria</taxon>
        <taxon>Pseudomonadati</taxon>
        <taxon>Verrucomicrobiota</taxon>
        <taxon>Verrucomicrobiia</taxon>
        <taxon>Verrucomicrobiales</taxon>
        <taxon>Verrucomicrobiaceae</taxon>
        <taxon>Luteolibacter</taxon>
    </lineage>
</organism>
<feature type="signal peptide" evidence="1">
    <location>
        <begin position="1"/>
        <end position="21"/>
    </location>
</feature>
<evidence type="ECO:0000313" key="3">
    <source>
        <dbReference type="Proteomes" id="UP000501812"/>
    </source>
</evidence>
<evidence type="ECO:0000313" key="2">
    <source>
        <dbReference type="EMBL" id="QJE98855.1"/>
    </source>
</evidence>
<gene>
    <name evidence="2" type="ORF">HHL09_24765</name>
</gene>
<feature type="chain" id="PRO_5032562337" description="Tetratricopeptide repeat protein" evidence="1">
    <location>
        <begin position="22"/>
        <end position="896"/>
    </location>
</feature>
<reference evidence="2 3" key="1">
    <citation type="submission" date="2020-04" db="EMBL/GenBank/DDBJ databases">
        <title>Luteolibacter sp. G-1-1-1 isolated from soil.</title>
        <authorList>
            <person name="Dahal R.H."/>
        </authorList>
    </citation>
    <scope>NUCLEOTIDE SEQUENCE [LARGE SCALE GENOMIC DNA]</scope>
    <source>
        <strain evidence="2 3">G-1-1-1</strain>
    </source>
</reference>